<evidence type="ECO:0000313" key="7">
    <source>
        <dbReference type="EMBL" id="HED10772.1"/>
    </source>
</evidence>
<protein>
    <submittedName>
        <fullName evidence="7">Type II/IV secretion system protein</fullName>
    </submittedName>
</protein>
<dbReference type="Gene3D" id="3.40.50.300">
    <property type="entry name" value="P-loop containing nucleotide triphosphate hydrolases"/>
    <property type="match status" value="1"/>
</dbReference>
<sequence>MDISDKLPFEDSWLARAFVYYKVIDKSLAEELAYRYSDQRYFYNILTANNFLNPNEIRQFIKIALQIPSVNLDKVDAEQEVLDLIPEEVCQRYGLLGIQMNKTHIAVAFSNPFNLDAENEIEYISGRYVKKFYAPLNVISQKLSEYYSPEEIITSLVKSNIDHKNIRFAGDSTMESDAPVIKLVNQIVSDSITKETSDIHIEPKEKTVLVRFRIDGVLRNELEIPRSLHSALVSRIKIISNLNIAESRKPQDGKAKVYIDDMDFDLRVSILPTNFGEKVVIRILDKRKASLSLDQLGIKGYNRTQLEKCFGFKQGMVLVTGPTGSGKSTTLYAAINRIRSTTNNILTIEDPIEYMFEGINQVQVNEKAGVTFASALRSFLRQDPDVILVGEIRDEETAEISVQASLTGHLVLSTLHTNDTFTTVTRLKDMGVDKFKITEALQAVIAQRLVRRLCPHCKTAVDKSDIDEKLLKMLGLFSEKPQIYEPRGCSRCGYVGYKGRIGVYEILVLDNTIRELITGDASVQSMRKAARAGGFRNLFEDALNLVATGVTDYNEIVRVVNPVATRASRPVNEAVAERKPPAEDNGKLKLNLSEKTEPAPVAPGVESPEATSPPRPAVAPAPHRAAKILITDDAPQTRMLVSKIIEKMTPWEVMEAEDGEKALEVIAGEKPDLIVLDIMMPNMDGYELLQELKSNPEYEHIPVLIFTALKTPKSEQKVYELGADGFLVKPIEPKRMVEQIKKALERRRFTSNTPLLNNDTRSEDEEVELQLM</sequence>
<dbReference type="Gene3D" id="3.40.50.2300">
    <property type="match status" value="1"/>
</dbReference>
<name>A0A7V1PVP0_CALAY</name>
<dbReference type="GO" id="GO:0000160">
    <property type="term" value="P:phosphorelay signal transduction system"/>
    <property type="evidence" value="ECO:0007669"/>
    <property type="project" value="InterPro"/>
</dbReference>
<organism evidence="7">
    <name type="scientific">Caldithrix abyssi</name>
    <dbReference type="NCBI Taxonomy" id="187145"/>
    <lineage>
        <taxon>Bacteria</taxon>
        <taxon>Pseudomonadati</taxon>
        <taxon>Calditrichota</taxon>
        <taxon>Calditrichia</taxon>
        <taxon>Calditrichales</taxon>
        <taxon>Calditrichaceae</taxon>
        <taxon>Caldithrix</taxon>
    </lineage>
</organism>
<dbReference type="Pfam" id="PF00072">
    <property type="entry name" value="Response_reg"/>
    <property type="match status" value="1"/>
</dbReference>
<feature type="domain" description="Response regulatory" evidence="6">
    <location>
        <begin position="627"/>
        <end position="744"/>
    </location>
</feature>
<comment type="caution">
    <text evidence="7">The sequence shown here is derived from an EMBL/GenBank/DDBJ whole genome shotgun (WGS) entry which is preliminary data.</text>
</comment>
<evidence type="ECO:0000259" key="6">
    <source>
        <dbReference type="PROSITE" id="PS50110"/>
    </source>
</evidence>
<dbReference type="Proteomes" id="UP000886005">
    <property type="component" value="Unassembled WGS sequence"/>
</dbReference>
<keyword evidence="3" id="KW-0067">ATP-binding</keyword>
<feature type="compositionally biased region" description="Basic and acidic residues" evidence="5">
    <location>
        <begin position="575"/>
        <end position="597"/>
    </location>
</feature>
<dbReference type="PROSITE" id="PS00662">
    <property type="entry name" value="T2SP_E"/>
    <property type="match status" value="1"/>
</dbReference>
<dbReference type="GO" id="GO:0005524">
    <property type="term" value="F:ATP binding"/>
    <property type="evidence" value="ECO:0007669"/>
    <property type="project" value="UniProtKB-KW"/>
</dbReference>
<keyword evidence="4" id="KW-0597">Phosphoprotein</keyword>
<dbReference type="InterPro" id="IPR007831">
    <property type="entry name" value="T2SS_GspE_N"/>
</dbReference>
<dbReference type="FunFam" id="3.40.50.300:FF:000398">
    <property type="entry name" value="Type IV pilus assembly ATPase PilB"/>
    <property type="match status" value="1"/>
</dbReference>
<dbReference type="SUPFAM" id="SSF160246">
    <property type="entry name" value="EspE N-terminal domain-like"/>
    <property type="match status" value="1"/>
</dbReference>
<evidence type="ECO:0000256" key="2">
    <source>
        <dbReference type="ARBA" id="ARBA00022741"/>
    </source>
</evidence>
<feature type="region of interest" description="Disordered" evidence="5">
    <location>
        <begin position="569"/>
        <end position="619"/>
    </location>
</feature>
<dbReference type="InterPro" id="IPR001789">
    <property type="entry name" value="Sig_transdc_resp-reg_receiver"/>
</dbReference>
<dbReference type="GO" id="GO:0016887">
    <property type="term" value="F:ATP hydrolysis activity"/>
    <property type="evidence" value="ECO:0007669"/>
    <property type="project" value="TreeGrafter"/>
</dbReference>
<dbReference type="Pfam" id="PF05157">
    <property type="entry name" value="MshEN"/>
    <property type="match status" value="1"/>
</dbReference>
<dbReference type="Pfam" id="PF00437">
    <property type="entry name" value="T2SSE"/>
    <property type="match status" value="1"/>
</dbReference>
<feature type="modified residue" description="4-aspartylphosphate" evidence="4">
    <location>
        <position position="677"/>
    </location>
</feature>
<dbReference type="InterPro" id="IPR037257">
    <property type="entry name" value="T2SS_E_N_sf"/>
</dbReference>
<reference evidence="7" key="1">
    <citation type="journal article" date="2020" name="mSystems">
        <title>Genome- and Community-Level Interaction Insights into Carbon Utilization and Element Cycling Functions of Hydrothermarchaeota in Hydrothermal Sediment.</title>
        <authorList>
            <person name="Zhou Z."/>
            <person name="Liu Y."/>
            <person name="Xu W."/>
            <person name="Pan J."/>
            <person name="Luo Z.H."/>
            <person name="Li M."/>
        </authorList>
    </citation>
    <scope>NUCLEOTIDE SEQUENCE [LARGE SCALE GENOMIC DNA]</scope>
    <source>
        <strain evidence="7">HyVt-456</strain>
    </source>
</reference>
<dbReference type="FunFam" id="3.30.450.90:FF:000001">
    <property type="entry name" value="Type II secretion system ATPase GspE"/>
    <property type="match status" value="1"/>
</dbReference>
<dbReference type="PANTHER" id="PTHR30258:SF1">
    <property type="entry name" value="PROTEIN TRANSPORT PROTEIN HOFB HOMOLOG"/>
    <property type="match status" value="1"/>
</dbReference>
<dbReference type="Gene3D" id="3.30.450.90">
    <property type="match status" value="1"/>
</dbReference>
<dbReference type="InterPro" id="IPR011006">
    <property type="entry name" value="CheY-like_superfamily"/>
</dbReference>
<evidence type="ECO:0000256" key="1">
    <source>
        <dbReference type="ARBA" id="ARBA00006611"/>
    </source>
</evidence>
<gene>
    <name evidence="7" type="ORF">ENJ10_08790</name>
</gene>
<dbReference type="Gene3D" id="3.30.300.160">
    <property type="entry name" value="Type II secretion system, protein E, N-terminal domain"/>
    <property type="match status" value="1"/>
</dbReference>
<dbReference type="PANTHER" id="PTHR30258">
    <property type="entry name" value="TYPE II SECRETION SYSTEM PROTEIN GSPE-RELATED"/>
    <property type="match status" value="1"/>
</dbReference>
<feature type="compositionally biased region" description="Acidic residues" evidence="5">
    <location>
        <begin position="762"/>
        <end position="772"/>
    </location>
</feature>
<evidence type="ECO:0000256" key="4">
    <source>
        <dbReference type="PROSITE-ProRule" id="PRU00169"/>
    </source>
</evidence>
<dbReference type="AlphaFoldDB" id="A0A7V1PVP0"/>
<evidence type="ECO:0000256" key="5">
    <source>
        <dbReference type="SAM" id="MobiDB-lite"/>
    </source>
</evidence>
<evidence type="ECO:0000256" key="3">
    <source>
        <dbReference type="ARBA" id="ARBA00022840"/>
    </source>
</evidence>
<dbReference type="InterPro" id="IPR001482">
    <property type="entry name" value="T2SS/T4SS_dom"/>
</dbReference>
<proteinExistence type="inferred from homology"/>
<dbReference type="SUPFAM" id="SSF52172">
    <property type="entry name" value="CheY-like"/>
    <property type="match status" value="1"/>
</dbReference>
<dbReference type="InterPro" id="IPR027417">
    <property type="entry name" value="P-loop_NTPase"/>
</dbReference>
<dbReference type="InterPro" id="IPR003593">
    <property type="entry name" value="AAA+_ATPase"/>
</dbReference>
<feature type="region of interest" description="Disordered" evidence="5">
    <location>
        <begin position="751"/>
        <end position="772"/>
    </location>
</feature>
<dbReference type="CDD" id="cd01129">
    <property type="entry name" value="PulE-GspE-like"/>
    <property type="match status" value="1"/>
</dbReference>
<dbReference type="SMART" id="SM00448">
    <property type="entry name" value="REC"/>
    <property type="match status" value="1"/>
</dbReference>
<dbReference type="SUPFAM" id="SSF52540">
    <property type="entry name" value="P-loop containing nucleoside triphosphate hydrolases"/>
    <property type="match status" value="1"/>
</dbReference>
<dbReference type="GO" id="GO:0005886">
    <property type="term" value="C:plasma membrane"/>
    <property type="evidence" value="ECO:0007669"/>
    <property type="project" value="TreeGrafter"/>
</dbReference>
<dbReference type="SMART" id="SM00382">
    <property type="entry name" value="AAA"/>
    <property type="match status" value="1"/>
</dbReference>
<dbReference type="PROSITE" id="PS50110">
    <property type="entry name" value="RESPONSE_REGULATORY"/>
    <property type="match status" value="1"/>
</dbReference>
<keyword evidence="2" id="KW-0547">Nucleotide-binding</keyword>
<accession>A0A7V1PVP0</accession>
<dbReference type="EMBL" id="DRLD01000243">
    <property type="protein sequence ID" value="HED10772.1"/>
    <property type="molecule type" value="Genomic_DNA"/>
</dbReference>
<comment type="similarity">
    <text evidence="1">Belongs to the GSP E family.</text>
</comment>